<dbReference type="InterPro" id="IPR008972">
    <property type="entry name" value="Cupredoxin"/>
</dbReference>
<feature type="chain" id="PRO_5045714980" description="Phytocyanin domain-containing protein" evidence="1">
    <location>
        <begin position="30"/>
        <end position="125"/>
    </location>
</feature>
<reference evidence="3 4" key="1">
    <citation type="journal article" date="2023" name="bioRxiv">
        <title>Genome report: Whole genome sequence and annotation of Penstemon davidsonii.</title>
        <authorList>
            <person name="Ostevik K.L."/>
            <person name="Alabady M."/>
            <person name="Zhang M."/>
            <person name="Rausher M.D."/>
        </authorList>
    </citation>
    <scope>NUCLEOTIDE SEQUENCE [LARGE SCALE GENOMIC DNA]</scope>
    <source>
        <strain evidence="3">DNT005</strain>
        <tissue evidence="3">Whole leaf</tissue>
    </source>
</reference>
<feature type="domain" description="Phytocyanin" evidence="2">
    <location>
        <begin position="30"/>
        <end position="125"/>
    </location>
</feature>
<evidence type="ECO:0000256" key="1">
    <source>
        <dbReference type="SAM" id="SignalP"/>
    </source>
</evidence>
<accession>A0ABR0CI88</accession>
<proteinExistence type="predicted"/>
<dbReference type="PANTHER" id="PTHR33021">
    <property type="entry name" value="BLUE COPPER PROTEIN"/>
    <property type="match status" value="1"/>
</dbReference>
<feature type="signal peptide" evidence="1">
    <location>
        <begin position="1"/>
        <end position="29"/>
    </location>
</feature>
<evidence type="ECO:0000259" key="2">
    <source>
        <dbReference type="PROSITE" id="PS51485"/>
    </source>
</evidence>
<evidence type="ECO:0000313" key="3">
    <source>
        <dbReference type="EMBL" id="KAK4476862.1"/>
    </source>
</evidence>
<dbReference type="InterPro" id="IPR003245">
    <property type="entry name" value="Phytocyanin_dom"/>
</dbReference>
<evidence type="ECO:0000313" key="4">
    <source>
        <dbReference type="Proteomes" id="UP001291926"/>
    </source>
</evidence>
<dbReference type="CDD" id="cd11013">
    <property type="entry name" value="Plantacyanin"/>
    <property type="match status" value="1"/>
</dbReference>
<dbReference type="Gene3D" id="2.60.40.420">
    <property type="entry name" value="Cupredoxins - blue copper proteins"/>
    <property type="match status" value="1"/>
</dbReference>
<dbReference type="PROSITE" id="PS51485">
    <property type="entry name" value="PHYTOCYANIN"/>
    <property type="match status" value="1"/>
</dbReference>
<comment type="caution">
    <text evidence="3">The sequence shown here is derived from an EMBL/GenBank/DDBJ whole genome shotgun (WGS) entry which is preliminary data.</text>
</comment>
<protein>
    <recommendedName>
        <fullName evidence="2">Phytocyanin domain-containing protein</fullName>
    </recommendedName>
</protein>
<dbReference type="EMBL" id="JAYDYQ010002688">
    <property type="protein sequence ID" value="KAK4476862.1"/>
    <property type="molecule type" value="Genomic_DNA"/>
</dbReference>
<dbReference type="SUPFAM" id="SSF49503">
    <property type="entry name" value="Cupredoxins"/>
    <property type="match status" value="1"/>
</dbReference>
<dbReference type="InterPro" id="IPR039391">
    <property type="entry name" value="Phytocyanin-like"/>
</dbReference>
<keyword evidence="1" id="KW-0732">Signal</keyword>
<gene>
    <name evidence="3" type="ORF">RD792_016026</name>
</gene>
<dbReference type="Proteomes" id="UP001291926">
    <property type="component" value="Unassembled WGS sequence"/>
</dbReference>
<organism evidence="3 4">
    <name type="scientific">Penstemon davidsonii</name>
    <dbReference type="NCBI Taxonomy" id="160366"/>
    <lineage>
        <taxon>Eukaryota</taxon>
        <taxon>Viridiplantae</taxon>
        <taxon>Streptophyta</taxon>
        <taxon>Embryophyta</taxon>
        <taxon>Tracheophyta</taxon>
        <taxon>Spermatophyta</taxon>
        <taxon>Magnoliopsida</taxon>
        <taxon>eudicotyledons</taxon>
        <taxon>Gunneridae</taxon>
        <taxon>Pentapetalae</taxon>
        <taxon>asterids</taxon>
        <taxon>lamiids</taxon>
        <taxon>Lamiales</taxon>
        <taxon>Plantaginaceae</taxon>
        <taxon>Cheloneae</taxon>
        <taxon>Penstemon</taxon>
    </lineage>
</organism>
<name>A0ABR0CI88_9LAMI</name>
<sequence length="125" mass="13116">MAQGRGSALLVAMVMVVVVVVFHCGVVQAATFTVGDGGGWTFNMVAWPNGKRFRAGDTLVFNYNSGIHNVVKVNKAGYDGCSTPGGSKVYQTGKDQIKLAKGQNFFICNIPGHCGSGMKIAITAT</sequence>
<dbReference type="PANTHER" id="PTHR33021:SF9">
    <property type="entry name" value="PUTATIVE, EXPRESSED-RELATED"/>
    <property type="match status" value="1"/>
</dbReference>
<dbReference type="Pfam" id="PF02298">
    <property type="entry name" value="Cu_bind_like"/>
    <property type="match status" value="1"/>
</dbReference>
<dbReference type="InterPro" id="IPR041844">
    <property type="entry name" value="Plantacyanin"/>
</dbReference>
<keyword evidence="4" id="KW-1185">Reference proteome</keyword>